<organism evidence="2 3">
    <name type="scientific">Colletotrichum gloeosporioides (strain Cg-14)</name>
    <name type="common">Anthracnose fungus</name>
    <name type="synonym">Glomerella cingulata</name>
    <dbReference type="NCBI Taxonomy" id="1237896"/>
    <lineage>
        <taxon>Eukaryota</taxon>
        <taxon>Fungi</taxon>
        <taxon>Dikarya</taxon>
        <taxon>Ascomycota</taxon>
        <taxon>Pezizomycotina</taxon>
        <taxon>Sordariomycetes</taxon>
        <taxon>Hypocreomycetidae</taxon>
        <taxon>Glomerellales</taxon>
        <taxon>Glomerellaceae</taxon>
        <taxon>Colletotrichum</taxon>
        <taxon>Colletotrichum gloeosporioides species complex</taxon>
    </lineage>
</organism>
<evidence type="ECO:0000256" key="1">
    <source>
        <dbReference type="SAM" id="MobiDB-lite"/>
    </source>
</evidence>
<dbReference type="EMBL" id="AMYD01002549">
    <property type="protein sequence ID" value="EQB48743.1"/>
    <property type="molecule type" value="Genomic_DNA"/>
</dbReference>
<proteinExistence type="predicted"/>
<gene>
    <name evidence="2" type="ORF">CGLO_12001</name>
</gene>
<accession>T0K701</accession>
<feature type="region of interest" description="Disordered" evidence="1">
    <location>
        <begin position="1"/>
        <end position="64"/>
    </location>
</feature>
<comment type="caution">
    <text evidence="2">The sequence shown here is derived from an EMBL/GenBank/DDBJ whole genome shotgun (WGS) entry which is preliminary data.</text>
</comment>
<dbReference type="Proteomes" id="UP000015530">
    <property type="component" value="Unassembled WGS sequence"/>
</dbReference>
<feature type="compositionally biased region" description="Basic and acidic residues" evidence="1">
    <location>
        <begin position="43"/>
        <end position="58"/>
    </location>
</feature>
<evidence type="ECO:0000313" key="3">
    <source>
        <dbReference type="Proteomes" id="UP000015530"/>
    </source>
</evidence>
<evidence type="ECO:0000313" key="2">
    <source>
        <dbReference type="EMBL" id="EQB48743.1"/>
    </source>
</evidence>
<dbReference type="AlphaFoldDB" id="T0K701"/>
<feature type="compositionally biased region" description="Pro residues" evidence="1">
    <location>
        <begin position="29"/>
        <end position="40"/>
    </location>
</feature>
<dbReference type="HOGENOM" id="CLU_2867531_0_0_1"/>
<sequence>MALSKGDAAHHLQYNRHMRDLTFRDASSPLPPLQPPPPTATPKTDDNLELDVSHEQQHRQCNAS</sequence>
<name>T0K701_COLGC</name>
<protein>
    <submittedName>
        <fullName evidence="2">Uncharacterized protein</fullName>
    </submittedName>
</protein>
<reference evidence="3" key="1">
    <citation type="journal article" date="2013" name="Mol. Plant Microbe Interact.">
        <title>Global aspects of pacC regulation of pathogenicity genes in Colletotrichum gloeosporioides as revealed by transcriptome analysis.</title>
        <authorList>
            <person name="Alkan N."/>
            <person name="Meng X."/>
            <person name="Friedlander G."/>
            <person name="Reuveni E."/>
            <person name="Sukno S."/>
            <person name="Sherman A."/>
            <person name="Thon M."/>
            <person name="Fluhr R."/>
            <person name="Prusky D."/>
        </authorList>
    </citation>
    <scope>NUCLEOTIDE SEQUENCE [LARGE SCALE GENOMIC DNA]</scope>
    <source>
        <strain evidence="3">Cg-14</strain>
    </source>
</reference>